<evidence type="ECO:0000313" key="15">
    <source>
        <dbReference type="Proteomes" id="UP000192906"/>
    </source>
</evidence>
<dbReference type="RefSeq" id="WP_085101747.1">
    <property type="nucleotide sequence ID" value="NZ_FWZU01000003.1"/>
</dbReference>
<comment type="catalytic activity">
    <reaction evidence="13">
        <text>a lipid A disaccharide + ATP = a lipid IVA + ADP + H(+)</text>
        <dbReference type="Rhea" id="RHEA:67840"/>
        <dbReference type="ChEBI" id="CHEBI:15378"/>
        <dbReference type="ChEBI" id="CHEBI:30616"/>
        <dbReference type="ChEBI" id="CHEBI:176343"/>
        <dbReference type="ChEBI" id="CHEBI:176425"/>
        <dbReference type="ChEBI" id="CHEBI:456216"/>
        <dbReference type="EC" id="2.7.1.130"/>
    </reaction>
</comment>
<evidence type="ECO:0000256" key="6">
    <source>
        <dbReference type="ARBA" id="ARBA00022556"/>
    </source>
</evidence>
<comment type="function">
    <text evidence="1 13">Transfers the gamma-phosphate of ATP to the 4'-position of a tetraacyldisaccharide 1-phosphate intermediate (termed DS-1-P) to form tetraacyldisaccharide 1,4'-bis-phosphate (lipid IVA).</text>
</comment>
<evidence type="ECO:0000256" key="13">
    <source>
        <dbReference type="HAMAP-Rule" id="MF_00409"/>
    </source>
</evidence>
<comment type="pathway">
    <text evidence="2 13">Glycolipid biosynthesis; lipid IV(A) biosynthesis; lipid IV(A) from (3R)-3-hydroxytetradecanoyl-[acyl-carrier-protein] and UDP-N-acetyl-alpha-D-glucosamine: step 6/6.</text>
</comment>
<dbReference type="InterPro" id="IPR027417">
    <property type="entry name" value="P-loop_NTPase"/>
</dbReference>
<dbReference type="HAMAP" id="MF_00409">
    <property type="entry name" value="LpxK"/>
    <property type="match status" value="1"/>
</dbReference>
<keyword evidence="9 13" id="KW-0418">Kinase</keyword>
<protein>
    <recommendedName>
        <fullName evidence="4 13">Tetraacyldisaccharide 4'-kinase</fullName>
        <ecNumber evidence="3 13">2.7.1.130</ecNumber>
    </recommendedName>
    <alternativeName>
        <fullName evidence="12 13">Lipid A 4'-kinase</fullName>
    </alternativeName>
</protein>
<name>A0A1X7DKJ9_9BACT</name>
<evidence type="ECO:0000256" key="8">
    <source>
        <dbReference type="ARBA" id="ARBA00022741"/>
    </source>
</evidence>
<evidence type="ECO:0000313" key="14">
    <source>
        <dbReference type="EMBL" id="SMF17140.1"/>
    </source>
</evidence>
<sequence length="368" mass="41770">MALLRTAQNILSPVLTPAGYVYSSVMACRAKLYNRNSFTRFEPVCPCISVGNIGSGGSGKTPLSGWLLAWAERQGMQSVLLSRGYGVHPPKLPYLVTAASPVEESGDEPLMLATENPYARIVVDPVRKRSGNWATKQFKPDLIVLDDGFQHMAVRRDLDFVLMTPDDFTDGWNKVIPRGTWREGKNGLKRADVFFVKSPADDFNSMKDVIEDRLGKYKKPVFQFNLKAEGLKFLRGGESLPFGDEKYMLVSGIGKPEQFYRDSLKFIGQEPCEHMIFKDHHPYNVQDVRLIRAKSEKTGAAKIICTPKDAVKLRRLGCDDFYTIDLRVEFKESIFFDETEPCNFELWWSLDRVAPAYESRKKENKNSK</sequence>
<dbReference type="GO" id="GO:0005524">
    <property type="term" value="F:ATP binding"/>
    <property type="evidence" value="ECO:0007669"/>
    <property type="project" value="UniProtKB-UniRule"/>
</dbReference>
<evidence type="ECO:0000256" key="10">
    <source>
        <dbReference type="ARBA" id="ARBA00022840"/>
    </source>
</evidence>
<evidence type="ECO:0000256" key="5">
    <source>
        <dbReference type="ARBA" id="ARBA00022516"/>
    </source>
</evidence>
<keyword evidence="5 13" id="KW-0444">Lipid biosynthesis</keyword>
<dbReference type="Proteomes" id="UP000192906">
    <property type="component" value="Unassembled WGS sequence"/>
</dbReference>
<dbReference type="EMBL" id="FWZU01000003">
    <property type="protein sequence ID" value="SMF17140.1"/>
    <property type="molecule type" value="Genomic_DNA"/>
</dbReference>
<accession>A0A1X7DKJ9</accession>
<keyword evidence="6 13" id="KW-0441">Lipid A biosynthesis</keyword>
<dbReference type="PROSITE" id="PS51257">
    <property type="entry name" value="PROKAR_LIPOPROTEIN"/>
    <property type="match status" value="1"/>
</dbReference>
<evidence type="ECO:0000256" key="2">
    <source>
        <dbReference type="ARBA" id="ARBA00004870"/>
    </source>
</evidence>
<evidence type="ECO:0000256" key="3">
    <source>
        <dbReference type="ARBA" id="ARBA00012071"/>
    </source>
</evidence>
<dbReference type="PANTHER" id="PTHR42724:SF1">
    <property type="entry name" value="TETRAACYLDISACCHARIDE 4'-KINASE, MITOCHONDRIAL-RELATED"/>
    <property type="match status" value="1"/>
</dbReference>
<organism evidence="14 15">
    <name type="scientific">Desulfovibrio gilichinskyi</name>
    <dbReference type="NCBI Taxonomy" id="1519643"/>
    <lineage>
        <taxon>Bacteria</taxon>
        <taxon>Pseudomonadati</taxon>
        <taxon>Thermodesulfobacteriota</taxon>
        <taxon>Desulfovibrionia</taxon>
        <taxon>Desulfovibrionales</taxon>
        <taxon>Desulfovibrionaceae</taxon>
        <taxon>Desulfovibrio</taxon>
    </lineage>
</organism>
<dbReference type="EC" id="2.7.1.130" evidence="3 13"/>
<keyword evidence="8 13" id="KW-0547">Nucleotide-binding</keyword>
<dbReference type="SUPFAM" id="SSF52540">
    <property type="entry name" value="P-loop containing nucleoside triphosphate hydrolases"/>
    <property type="match status" value="1"/>
</dbReference>
<gene>
    <name evidence="13" type="primary">lpxK</name>
    <name evidence="14" type="ORF">SAMN06295933_2011</name>
</gene>
<comment type="similarity">
    <text evidence="13">Belongs to the LpxK family.</text>
</comment>
<dbReference type="GO" id="GO:0009244">
    <property type="term" value="P:lipopolysaccharide core region biosynthetic process"/>
    <property type="evidence" value="ECO:0007669"/>
    <property type="project" value="TreeGrafter"/>
</dbReference>
<evidence type="ECO:0000256" key="4">
    <source>
        <dbReference type="ARBA" id="ARBA00016436"/>
    </source>
</evidence>
<proteinExistence type="inferred from homology"/>
<keyword evidence="15" id="KW-1185">Reference proteome</keyword>
<dbReference type="InterPro" id="IPR003758">
    <property type="entry name" value="LpxK"/>
</dbReference>
<dbReference type="Pfam" id="PF02606">
    <property type="entry name" value="LpxK"/>
    <property type="match status" value="1"/>
</dbReference>
<dbReference type="GO" id="GO:0005886">
    <property type="term" value="C:plasma membrane"/>
    <property type="evidence" value="ECO:0007669"/>
    <property type="project" value="TreeGrafter"/>
</dbReference>
<dbReference type="OrthoDB" id="9766423at2"/>
<keyword evidence="7 13" id="KW-0808">Transferase</keyword>
<evidence type="ECO:0000256" key="12">
    <source>
        <dbReference type="ARBA" id="ARBA00029757"/>
    </source>
</evidence>
<reference evidence="15" key="1">
    <citation type="submission" date="2017-04" db="EMBL/GenBank/DDBJ databases">
        <authorList>
            <person name="Varghese N."/>
            <person name="Submissions S."/>
        </authorList>
    </citation>
    <scope>NUCLEOTIDE SEQUENCE [LARGE SCALE GENOMIC DNA]</scope>
    <source>
        <strain evidence="15">K3S</strain>
    </source>
</reference>
<feature type="binding site" evidence="13">
    <location>
        <begin position="54"/>
        <end position="61"/>
    </location>
    <ligand>
        <name>ATP</name>
        <dbReference type="ChEBI" id="CHEBI:30616"/>
    </ligand>
</feature>
<dbReference type="GO" id="GO:0009029">
    <property type="term" value="F:lipid-A 4'-kinase activity"/>
    <property type="evidence" value="ECO:0007669"/>
    <property type="project" value="UniProtKB-UniRule"/>
</dbReference>
<dbReference type="GO" id="GO:0009245">
    <property type="term" value="P:lipid A biosynthetic process"/>
    <property type="evidence" value="ECO:0007669"/>
    <property type="project" value="UniProtKB-UniRule"/>
</dbReference>
<dbReference type="STRING" id="1519643.SAMN06295933_2011"/>
<dbReference type="NCBIfam" id="TIGR00682">
    <property type="entry name" value="lpxK"/>
    <property type="match status" value="1"/>
</dbReference>
<keyword evidence="11 13" id="KW-0443">Lipid metabolism</keyword>
<evidence type="ECO:0000256" key="11">
    <source>
        <dbReference type="ARBA" id="ARBA00023098"/>
    </source>
</evidence>
<evidence type="ECO:0000256" key="1">
    <source>
        <dbReference type="ARBA" id="ARBA00002274"/>
    </source>
</evidence>
<keyword evidence="10 13" id="KW-0067">ATP-binding</keyword>
<dbReference type="PANTHER" id="PTHR42724">
    <property type="entry name" value="TETRAACYLDISACCHARIDE 4'-KINASE"/>
    <property type="match status" value="1"/>
</dbReference>
<dbReference type="UniPathway" id="UPA00359">
    <property type="reaction ID" value="UER00482"/>
</dbReference>
<evidence type="ECO:0000256" key="7">
    <source>
        <dbReference type="ARBA" id="ARBA00022679"/>
    </source>
</evidence>
<evidence type="ECO:0000256" key="9">
    <source>
        <dbReference type="ARBA" id="ARBA00022777"/>
    </source>
</evidence>
<dbReference type="AlphaFoldDB" id="A0A1X7DKJ9"/>